<feature type="transmembrane region" description="Helical" evidence="1">
    <location>
        <begin position="39"/>
        <end position="61"/>
    </location>
</feature>
<keyword evidence="1" id="KW-0812">Transmembrane</keyword>
<dbReference type="CDD" id="cd07341">
    <property type="entry name" value="M56_BlaR1_MecR1_like"/>
    <property type="match status" value="1"/>
</dbReference>
<evidence type="ECO:0000256" key="1">
    <source>
        <dbReference type="SAM" id="Phobius"/>
    </source>
</evidence>
<feature type="domain" description="Peptidase M56" evidence="2">
    <location>
        <begin position="76"/>
        <end position="274"/>
    </location>
</feature>
<name>A0AAE3E943_9FIRM</name>
<protein>
    <recommendedName>
        <fullName evidence="2">Peptidase M56 domain-containing protein</fullName>
    </recommendedName>
</protein>
<comment type="caution">
    <text evidence="3">The sequence shown here is derived from an EMBL/GenBank/DDBJ whole genome shotgun (WGS) entry which is preliminary data.</text>
</comment>
<proteinExistence type="predicted"/>
<feature type="transmembrane region" description="Helical" evidence="1">
    <location>
        <begin position="81"/>
        <end position="105"/>
    </location>
</feature>
<dbReference type="PANTHER" id="PTHR34978">
    <property type="entry name" value="POSSIBLE SENSOR-TRANSDUCER PROTEIN BLAR"/>
    <property type="match status" value="1"/>
</dbReference>
<keyword evidence="1" id="KW-1133">Transmembrane helix</keyword>
<dbReference type="InterPro" id="IPR008756">
    <property type="entry name" value="Peptidase_M56"/>
</dbReference>
<feature type="transmembrane region" description="Helical" evidence="1">
    <location>
        <begin position="192"/>
        <end position="210"/>
    </location>
</feature>
<feature type="transmembrane region" description="Helical" evidence="1">
    <location>
        <begin position="12"/>
        <end position="33"/>
    </location>
</feature>
<evidence type="ECO:0000259" key="2">
    <source>
        <dbReference type="Pfam" id="PF05569"/>
    </source>
</evidence>
<evidence type="ECO:0000313" key="4">
    <source>
        <dbReference type="Proteomes" id="UP001198182"/>
    </source>
</evidence>
<evidence type="ECO:0000313" key="3">
    <source>
        <dbReference type="EMBL" id="MCC2230202.1"/>
    </source>
</evidence>
<dbReference type="Pfam" id="PF05569">
    <property type="entry name" value="Peptidase_M56"/>
    <property type="match status" value="1"/>
</dbReference>
<dbReference type="RefSeq" id="WP_308452911.1">
    <property type="nucleotide sequence ID" value="NZ_JAJEQR010000009.1"/>
</dbReference>
<dbReference type="AlphaFoldDB" id="A0AAE3E943"/>
<sequence length="457" mass="52228">MDIILEFEIAMLLTLFTGTAAWLFWATLVRFASGYRLCYFMYSLQKAVWLFYAFPVLFLVIRKQNQDQGYDIGSFATPTPLIQKIAIPLALVWLVGFCITLGRFLCAQHLAFRLQHTYKAVTDSRWEIYQEVCREQHIRRKIGLYEGDMSLTPSMQGILRPGIYLGSMEYSEQELRLIFMHELTHFLHRDLWMLYLLQLLSCIYWFIPFFRKGKAREQYRMWSEDACDVSVCQQVDMKEYQKVLLSVAIAAAKYKYAVSVNICETQSDVLRRIDKMKKHKIAKEMKRSAATALVVGFFLAGSTVAYAAGNGVAAAYDVLYNATVVEYVEEPQPLKEMEEYYEADGWQAHTTVIEVPESAMNARAKYTTFSWNIGSKILKKTSSFYVSAGGSIYVAVSVDPDDKNVNVGIIDSDGSKRYIIGSGDITHEFAIDTSGYYSVFVENRTTTSIDVGGHYRK</sequence>
<dbReference type="EMBL" id="JAJEQR010000009">
    <property type="protein sequence ID" value="MCC2230202.1"/>
    <property type="molecule type" value="Genomic_DNA"/>
</dbReference>
<dbReference type="InterPro" id="IPR052173">
    <property type="entry name" value="Beta-lactam_resp_regulator"/>
</dbReference>
<keyword evidence="1" id="KW-0472">Membrane</keyword>
<accession>A0AAE3E943</accession>
<dbReference type="PANTHER" id="PTHR34978:SF3">
    <property type="entry name" value="SLR0241 PROTEIN"/>
    <property type="match status" value="1"/>
</dbReference>
<gene>
    <name evidence="3" type="ORF">LKD81_04190</name>
</gene>
<reference evidence="3" key="1">
    <citation type="submission" date="2021-10" db="EMBL/GenBank/DDBJ databases">
        <title>Anaerobic single-cell dispensing facilitates the cultivation of human gut bacteria.</title>
        <authorList>
            <person name="Afrizal A."/>
        </authorList>
    </citation>
    <scope>NUCLEOTIDE SEQUENCE</scope>
    <source>
        <strain evidence="3">CLA-AA-H215</strain>
    </source>
</reference>
<organism evidence="3 4">
    <name type="scientific">Hominifimenecus microfluidus</name>
    <dbReference type="NCBI Taxonomy" id="2885348"/>
    <lineage>
        <taxon>Bacteria</taxon>
        <taxon>Bacillati</taxon>
        <taxon>Bacillota</taxon>
        <taxon>Clostridia</taxon>
        <taxon>Lachnospirales</taxon>
        <taxon>Lachnospiraceae</taxon>
        <taxon>Hominifimenecus</taxon>
    </lineage>
</organism>
<dbReference type="Proteomes" id="UP001198182">
    <property type="component" value="Unassembled WGS sequence"/>
</dbReference>
<feature type="transmembrane region" description="Helical" evidence="1">
    <location>
        <begin position="288"/>
        <end position="308"/>
    </location>
</feature>
<keyword evidence="4" id="KW-1185">Reference proteome</keyword>